<comment type="similarity">
    <text evidence="9">Belongs to the DHPS family.</text>
</comment>
<keyword evidence="7 9" id="KW-0460">Magnesium</keyword>
<dbReference type="InterPro" id="IPR011005">
    <property type="entry name" value="Dihydropteroate_synth-like_sf"/>
</dbReference>
<evidence type="ECO:0000256" key="1">
    <source>
        <dbReference type="ARBA" id="ARBA00000012"/>
    </source>
</evidence>
<protein>
    <recommendedName>
        <fullName evidence="4 9">Dihydropteroate synthase</fullName>
        <shortName evidence="9">DHPS</shortName>
        <ecNumber evidence="4 9">2.5.1.15</ecNumber>
    </recommendedName>
    <alternativeName>
        <fullName evidence="9">Dihydropteroate pyrophosphorylase</fullName>
    </alternativeName>
</protein>
<dbReference type="GO" id="GO:0005829">
    <property type="term" value="C:cytosol"/>
    <property type="evidence" value="ECO:0007669"/>
    <property type="project" value="TreeGrafter"/>
</dbReference>
<reference evidence="11" key="1">
    <citation type="submission" date="2022-07" db="EMBL/GenBank/DDBJ databases">
        <title>Description and genome-wide analysis of Profundicola chukchiensis gen. nov., sp. nov., marine bacteria isolated from bottom sediments of the Chukchi Sea.</title>
        <authorList>
            <person name="Romanenko L."/>
            <person name="Otstavnykh N."/>
            <person name="Kurilenko V."/>
            <person name="Eremeev V."/>
            <person name="Velansky P."/>
            <person name="Mikhailov V."/>
            <person name="Isaeva M."/>
        </authorList>
    </citation>
    <scope>NUCLEOTIDE SEQUENCE</scope>
    <source>
        <strain evidence="11">KMM 9713</strain>
    </source>
</reference>
<evidence type="ECO:0000256" key="7">
    <source>
        <dbReference type="ARBA" id="ARBA00022842"/>
    </source>
</evidence>
<evidence type="ECO:0000256" key="4">
    <source>
        <dbReference type="ARBA" id="ARBA00012458"/>
    </source>
</evidence>
<dbReference type="PANTHER" id="PTHR20941:SF1">
    <property type="entry name" value="FOLIC ACID SYNTHESIS PROTEIN FOL1"/>
    <property type="match status" value="1"/>
</dbReference>
<dbReference type="SUPFAM" id="SSF51717">
    <property type="entry name" value="Dihydropteroate synthetase-like"/>
    <property type="match status" value="1"/>
</dbReference>
<dbReference type="GO" id="GO:0004156">
    <property type="term" value="F:dihydropteroate synthase activity"/>
    <property type="evidence" value="ECO:0007669"/>
    <property type="project" value="UniProtKB-EC"/>
</dbReference>
<dbReference type="InterPro" id="IPR006390">
    <property type="entry name" value="DHP_synth_dom"/>
</dbReference>
<comment type="caution">
    <text evidence="11">The sequence shown here is derived from an EMBL/GenBank/DDBJ whole genome shotgun (WGS) entry which is preliminary data.</text>
</comment>
<dbReference type="Proteomes" id="UP001152599">
    <property type="component" value="Unassembled WGS sequence"/>
</dbReference>
<evidence type="ECO:0000256" key="6">
    <source>
        <dbReference type="ARBA" id="ARBA00022723"/>
    </source>
</evidence>
<dbReference type="EMBL" id="JANCMU010000002">
    <property type="protein sequence ID" value="MDG4945911.1"/>
    <property type="molecule type" value="Genomic_DNA"/>
</dbReference>
<dbReference type="GO" id="GO:0046656">
    <property type="term" value="P:folic acid biosynthetic process"/>
    <property type="evidence" value="ECO:0007669"/>
    <property type="project" value="UniProtKB-KW"/>
</dbReference>
<organism evidence="11 12">
    <name type="scientific">Profundicola chukchiensis</name>
    <dbReference type="NCBI Taxonomy" id="2961959"/>
    <lineage>
        <taxon>Bacteria</taxon>
        <taxon>Pseudomonadati</taxon>
        <taxon>Bacteroidota</taxon>
        <taxon>Flavobacteriia</taxon>
        <taxon>Flavobacteriales</taxon>
        <taxon>Weeksellaceae</taxon>
        <taxon>Profundicola</taxon>
    </lineage>
</organism>
<dbReference type="Gene3D" id="3.20.20.20">
    <property type="entry name" value="Dihydropteroate synthase-like"/>
    <property type="match status" value="1"/>
</dbReference>
<dbReference type="InterPro" id="IPR045031">
    <property type="entry name" value="DHP_synth-like"/>
</dbReference>
<dbReference type="GO" id="GO:0046654">
    <property type="term" value="P:tetrahydrofolate biosynthetic process"/>
    <property type="evidence" value="ECO:0007669"/>
    <property type="project" value="TreeGrafter"/>
</dbReference>
<accession>A0A9X4N0A7</accession>
<dbReference type="GO" id="GO:0046872">
    <property type="term" value="F:metal ion binding"/>
    <property type="evidence" value="ECO:0007669"/>
    <property type="project" value="UniProtKB-KW"/>
</dbReference>
<comment type="catalytic activity">
    <reaction evidence="1">
        <text>(7,8-dihydropterin-6-yl)methyl diphosphate + 4-aminobenzoate = 7,8-dihydropteroate + diphosphate</text>
        <dbReference type="Rhea" id="RHEA:19949"/>
        <dbReference type="ChEBI" id="CHEBI:17836"/>
        <dbReference type="ChEBI" id="CHEBI:17839"/>
        <dbReference type="ChEBI" id="CHEBI:33019"/>
        <dbReference type="ChEBI" id="CHEBI:72950"/>
        <dbReference type="EC" id="2.5.1.15"/>
    </reaction>
</comment>
<evidence type="ECO:0000256" key="8">
    <source>
        <dbReference type="ARBA" id="ARBA00022909"/>
    </source>
</evidence>
<dbReference type="PROSITE" id="PS50972">
    <property type="entry name" value="PTERIN_BINDING"/>
    <property type="match status" value="1"/>
</dbReference>
<feature type="domain" description="Pterin-binding" evidence="10">
    <location>
        <begin position="15"/>
        <end position="267"/>
    </location>
</feature>
<evidence type="ECO:0000259" key="10">
    <source>
        <dbReference type="PROSITE" id="PS50972"/>
    </source>
</evidence>
<dbReference type="AlphaFoldDB" id="A0A9X4N0A7"/>
<keyword evidence="8 9" id="KW-0289">Folate biosynthesis</keyword>
<evidence type="ECO:0000313" key="12">
    <source>
        <dbReference type="Proteomes" id="UP001152599"/>
    </source>
</evidence>
<proteinExistence type="inferred from homology"/>
<dbReference type="PANTHER" id="PTHR20941">
    <property type="entry name" value="FOLATE SYNTHESIS PROTEINS"/>
    <property type="match status" value="1"/>
</dbReference>
<keyword evidence="6 9" id="KW-0479">Metal-binding</keyword>
<evidence type="ECO:0000256" key="9">
    <source>
        <dbReference type="RuleBase" id="RU361205"/>
    </source>
</evidence>
<dbReference type="InterPro" id="IPR000489">
    <property type="entry name" value="Pterin-binding_dom"/>
</dbReference>
<dbReference type="CDD" id="cd00739">
    <property type="entry name" value="DHPS"/>
    <property type="match status" value="1"/>
</dbReference>
<comment type="function">
    <text evidence="9">Catalyzes the condensation of para-aminobenzoate (pABA) with 6-hydroxymethyl-7,8-dihydropterin diphosphate (DHPt-PP) to form 7,8-dihydropteroate (H2Pte), the immediate precursor of folate derivatives.</text>
</comment>
<comment type="cofactor">
    <cofactor evidence="2 9">
        <name>Mg(2+)</name>
        <dbReference type="ChEBI" id="CHEBI:18420"/>
    </cofactor>
</comment>
<dbReference type="NCBIfam" id="TIGR01496">
    <property type="entry name" value="DHPS"/>
    <property type="match status" value="1"/>
</dbReference>
<dbReference type="RefSeq" id="WP_304420445.1">
    <property type="nucleotide sequence ID" value="NZ_JANCMU010000002.1"/>
</dbReference>
<dbReference type="EC" id="2.5.1.15" evidence="4 9"/>
<sequence>MTINCKGKLLDLSSPKVMGILNLTPDSFFDGGKHQNEDNILKTVKQMLEDGLDILDIGGQTTKPGSEVISADEELQRVEPVLDLILKNFPELIISLDTFYSKVAQHGVEMGAAIINDISVGRIDDELFKTVAELKVPYILMHMQGMPKDMQAEPHYDNIIQEVNLFFAEKIKTLKELHINDIILDPGYGFGKTLEHNFQLLRNQELLGFNDYPILAGVSRKSMICKTLGVNPKDALNGTTAVNMLALQHGAKILRVHDVKEAKECIKIFDSYQSVQIL</sequence>
<dbReference type="Pfam" id="PF00809">
    <property type="entry name" value="Pterin_bind"/>
    <property type="match status" value="1"/>
</dbReference>
<dbReference type="PROSITE" id="PS00792">
    <property type="entry name" value="DHPS_1"/>
    <property type="match status" value="1"/>
</dbReference>
<evidence type="ECO:0000256" key="3">
    <source>
        <dbReference type="ARBA" id="ARBA00004763"/>
    </source>
</evidence>
<keyword evidence="5 9" id="KW-0808">Transferase</keyword>
<evidence type="ECO:0000256" key="2">
    <source>
        <dbReference type="ARBA" id="ARBA00001946"/>
    </source>
</evidence>
<keyword evidence="12" id="KW-1185">Reference proteome</keyword>
<evidence type="ECO:0000313" key="11">
    <source>
        <dbReference type="EMBL" id="MDG4945911.1"/>
    </source>
</evidence>
<evidence type="ECO:0000256" key="5">
    <source>
        <dbReference type="ARBA" id="ARBA00022679"/>
    </source>
</evidence>
<name>A0A9X4N0A7_9FLAO</name>
<gene>
    <name evidence="11" type="primary">folP</name>
    <name evidence="11" type="ORF">NMK71_05750</name>
</gene>
<comment type="pathway">
    <text evidence="3 9">Cofactor biosynthesis; tetrahydrofolate biosynthesis; 7,8-dihydrofolate from 2-amino-4-hydroxy-6-hydroxymethyl-7,8-dihydropteridine diphosphate and 4-aminobenzoate: step 1/2.</text>
</comment>